<dbReference type="VEuPathDB" id="AmoebaDB:EHI5A_228260"/>
<dbReference type="OrthoDB" id="58570at2759"/>
<evidence type="ECO:0000256" key="1">
    <source>
        <dbReference type="SAM" id="Phobius"/>
    </source>
</evidence>
<dbReference type="SUPFAM" id="SSF53474">
    <property type="entry name" value="alpha/beta-Hydrolases"/>
    <property type="match status" value="1"/>
</dbReference>
<feature type="transmembrane region" description="Helical" evidence="1">
    <location>
        <begin position="92"/>
        <end position="116"/>
    </location>
</feature>
<dbReference type="EMBL" id="KB445466">
    <property type="protein sequence ID" value="EMD42643.1"/>
    <property type="molecule type" value="Genomic_DNA"/>
</dbReference>
<keyword evidence="1" id="KW-1133">Transmembrane helix</keyword>
<sequence>MVFIQRVYNTNQCIQMGSSQSRDTVITKEKTDSQQQETHLNIEMTESQETSKRKKKDCSYYTKKECGKIILQICSGLISLKSAISLACQFQLLFFTNVILLGIFILFFISTGHLILDSTTPWYYILAYLYVIVYGSSLLITFIYYFILFSIEYLSRSYRYFFGYEKSNYIEPKTRYYRSKKYRYFSGDEKSNDNGKKTFENKFCKICFPKNCKEILECIFVHHIGIIVLVVGVIVGFGVGRSITKKHGEPSVLTYMGYCYLLIGLICIGVIFFIISIIDYVCKLYYNTNACSSKSEDEKIDIRIKAIFYVLPNSLINRFIDYCFSCFCKKRHEECRLGVQVCEVFFKIGFLIVFFITFYYAIRHSCNNNGNILGYVLIFIFSLISGTIPSIRALSKKPKNDEDEYYDGTITYSDTESIETENDEETENKKKESDVEKTMKVLKESCGFNFRRSSIPLQTLLFLLIVAIIIVFGVYKFKSKNGDSSSSTPKKSMFEEENEYISFIARMKEIYEGISYDDEMNEEMYYRTENNGLNKVYEHSHLCESDSYGITPFEYACLSNLAYANNVNDDKYANIKKYLDGIGWKEIEIHEKKKDDNKDGPVLHYLIANKNDITVIGFRGSYEFSDWVYDFKLFTESALPSLSVSIFPVFTNQALLKISYILSLFGSKAFPISGYDLVDIAKTVVQSEISKASNKQYIVTGHSLGGGIANIVGSELGIVSFGISPPGTYLGAKARGLKKKDIRLFARAVIPDRDLVASLGVEGGLQMSIPCYERGFGCHSIDNSVCMIGALCHYNETENIKNICSMKWDDWKLGFDAKVN</sequence>
<dbReference type="PANTHER" id="PTHR45856:SF11">
    <property type="entry name" value="FUNGAL LIPASE-LIKE DOMAIN-CONTAINING PROTEIN"/>
    <property type="match status" value="1"/>
</dbReference>
<dbReference type="InterPro" id="IPR029058">
    <property type="entry name" value="AB_hydrolase_fold"/>
</dbReference>
<feature type="transmembrane region" description="Helical" evidence="1">
    <location>
        <begin position="255"/>
        <end position="278"/>
    </location>
</feature>
<dbReference type="InterPro" id="IPR002921">
    <property type="entry name" value="Fungal_lipase-type"/>
</dbReference>
<feature type="transmembrane region" description="Helical" evidence="1">
    <location>
        <begin position="460"/>
        <end position="477"/>
    </location>
</feature>
<dbReference type="Gene3D" id="3.40.50.1820">
    <property type="entry name" value="alpha/beta hydrolase"/>
    <property type="match status" value="1"/>
</dbReference>
<proteinExistence type="predicted"/>
<feature type="transmembrane region" description="Helical" evidence="1">
    <location>
        <begin position="220"/>
        <end position="243"/>
    </location>
</feature>
<dbReference type="AlphaFoldDB" id="M2R0J4"/>
<feature type="domain" description="Fungal lipase-type" evidence="2">
    <location>
        <begin position="615"/>
        <end position="715"/>
    </location>
</feature>
<reference evidence="3 4" key="1">
    <citation type="submission" date="2013-02" db="EMBL/GenBank/DDBJ databases">
        <authorList>
            <person name="Hannick L."/>
            <person name="Zafar N."/>
            <person name="Lorenzi H."/>
            <person name="Ali I.A."/>
            <person name="Petri W.P."/>
            <person name="Caler E."/>
        </authorList>
    </citation>
    <scope>NUCLEOTIDE SEQUENCE [LARGE SCALE GENOMIC DNA]</scope>
    <source>
        <strain evidence="3 4">KU27</strain>
    </source>
</reference>
<keyword evidence="1" id="KW-0812">Transmembrane</keyword>
<name>M2R0J4_ENTHI</name>
<keyword evidence="1" id="KW-0472">Membrane</keyword>
<dbReference type="InterPro" id="IPR051218">
    <property type="entry name" value="Sec_MonoDiacylglyc_Lipase"/>
</dbReference>
<feature type="transmembrane region" description="Helical" evidence="1">
    <location>
        <begin position="337"/>
        <end position="360"/>
    </location>
</feature>
<accession>M2R0J4</accession>
<protein>
    <recommendedName>
        <fullName evidence="2">Fungal lipase-type domain-containing protein</fullName>
    </recommendedName>
</protein>
<evidence type="ECO:0000313" key="3">
    <source>
        <dbReference type="EMBL" id="EMD42643.1"/>
    </source>
</evidence>
<gene>
    <name evidence="3" type="ORF">EHI5A_228260</name>
</gene>
<evidence type="ECO:0000259" key="2">
    <source>
        <dbReference type="Pfam" id="PF01764"/>
    </source>
</evidence>
<dbReference type="Proteomes" id="UP000011755">
    <property type="component" value="Unassembled WGS sequence"/>
</dbReference>
<dbReference type="Pfam" id="PF01764">
    <property type="entry name" value="Lipase_3"/>
    <property type="match status" value="1"/>
</dbReference>
<feature type="transmembrane region" description="Helical" evidence="1">
    <location>
        <begin position="122"/>
        <end position="149"/>
    </location>
</feature>
<feature type="transmembrane region" description="Helical" evidence="1">
    <location>
        <begin position="372"/>
        <end position="391"/>
    </location>
</feature>
<dbReference type="PANTHER" id="PTHR45856">
    <property type="entry name" value="ALPHA/BETA-HYDROLASES SUPERFAMILY PROTEIN"/>
    <property type="match status" value="1"/>
</dbReference>
<evidence type="ECO:0000313" key="4">
    <source>
        <dbReference type="Proteomes" id="UP000011755"/>
    </source>
</evidence>
<organism evidence="3 4">
    <name type="scientific">Entamoeba histolytica KU27</name>
    <dbReference type="NCBI Taxonomy" id="885311"/>
    <lineage>
        <taxon>Eukaryota</taxon>
        <taxon>Amoebozoa</taxon>
        <taxon>Evosea</taxon>
        <taxon>Archamoebae</taxon>
        <taxon>Mastigamoebida</taxon>
        <taxon>Entamoebidae</taxon>
        <taxon>Entamoeba</taxon>
    </lineage>
</organism>
<dbReference type="GO" id="GO:0006629">
    <property type="term" value="P:lipid metabolic process"/>
    <property type="evidence" value="ECO:0007669"/>
    <property type="project" value="InterPro"/>
</dbReference>